<dbReference type="PANTHER" id="PTHR34289">
    <property type="entry name" value="PROTEIN, PUTATIVE (DUF819)-RELATED"/>
    <property type="match status" value="1"/>
</dbReference>
<feature type="transmembrane region" description="Helical" evidence="1">
    <location>
        <begin position="323"/>
        <end position="345"/>
    </location>
</feature>
<evidence type="ECO:0000256" key="1">
    <source>
        <dbReference type="SAM" id="Phobius"/>
    </source>
</evidence>
<reference evidence="2 3" key="1">
    <citation type="journal article" date="2007" name="PLoS Genet.">
        <title>Meningococcal genetic variation mechanisms viewed through comparative analysis of serogroup C strain FAM18.</title>
        <authorList>
            <person name="Bentley S.D."/>
            <person name="Vernikos G.S."/>
            <person name="Snyder L.A.S."/>
            <person name="Churcher C."/>
            <person name="Arrowsmith C."/>
            <person name="Chillingworth T."/>
            <person name="Cronin A."/>
            <person name="Davis P.H."/>
            <person name="Holroyd N.E."/>
            <person name="Jagels K."/>
            <person name="Maddison M."/>
            <person name="Moule S."/>
            <person name="Rabbinowitsch E."/>
            <person name="Sharp S."/>
            <person name="Unwin L."/>
            <person name="Whitehead S."/>
            <person name="Quail M.A."/>
            <person name="Achtman M."/>
            <person name="Barrell B."/>
            <person name="Saunders N.J."/>
            <person name="Parkhill J."/>
        </authorList>
    </citation>
    <scope>NUCLEOTIDE SEQUENCE [LARGE SCALE GENOMIC DNA]</scope>
    <source>
        <strain evidence="3">ATCC 700532 / DSM 15464 / FAM18</strain>
    </source>
</reference>
<feature type="transmembrane region" description="Helical" evidence="1">
    <location>
        <begin position="378"/>
        <end position="404"/>
    </location>
</feature>
<gene>
    <name evidence="2" type="ordered locus">NMC1730</name>
</gene>
<dbReference type="AlphaFoldDB" id="A1KVK3"/>
<feature type="transmembrane region" description="Helical" evidence="1">
    <location>
        <begin position="224"/>
        <end position="245"/>
    </location>
</feature>
<feature type="transmembrane region" description="Helical" evidence="1">
    <location>
        <begin position="268"/>
        <end position="286"/>
    </location>
</feature>
<feature type="transmembrane region" description="Helical" evidence="1">
    <location>
        <begin position="352"/>
        <end position="372"/>
    </location>
</feature>
<dbReference type="KEGG" id="nmc:NMC1730"/>
<keyword evidence="1" id="KW-1133">Transmembrane helix</keyword>
<organism evidence="2 3">
    <name type="scientific">Neisseria meningitidis serogroup C / serotype 2a (strain ATCC 700532 / DSM 15464 / FAM18)</name>
    <dbReference type="NCBI Taxonomy" id="272831"/>
    <lineage>
        <taxon>Bacteria</taxon>
        <taxon>Pseudomonadati</taxon>
        <taxon>Pseudomonadota</taxon>
        <taxon>Betaproteobacteria</taxon>
        <taxon>Neisseriales</taxon>
        <taxon>Neisseriaceae</taxon>
        <taxon>Neisseria</taxon>
    </lineage>
</organism>
<protein>
    <submittedName>
        <fullName evidence="2">Integral membrane protein</fullName>
    </submittedName>
</protein>
<name>A1KVK3_NEIMF</name>
<feature type="transmembrane region" description="Helical" evidence="1">
    <location>
        <begin position="15"/>
        <end position="31"/>
    </location>
</feature>
<dbReference type="HOGENOM" id="CLU_034724_0_0_4"/>
<feature type="transmembrane region" description="Helical" evidence="1">
    <location>
        <begin position="73"/>
        <end position="92"/>
    </location>
</feature>
<proteinExistence type="predicted"/>
<feature type="transmembrane region" description="Helical" evidence="1">
    <location>
        <begin position="43"/>
        <end position="61"/>
    </location>
</feature>
<feature type="transmembrane region" description="Helical" evidence="1">
    <location>
        <begin position="99"/>
        <end position="120"/>
    </location>
</feature>
<dbReference type="EMBL" id="AM421808">
    <property type="protein sequence ID" value="CAM10907.1"/>
    <property type="molecule type" value="Genomic_DNA"/>
</dbReference>
<sequence length="405" mass="43575">MGGKMQTLISADNHLLLWAFVMLAAAAAIFIEQNSRLAGKVPGAVLALLIALIASNLGVIPTDAPVFDAVWSYIVPLAIPLLLFQLDLHALFKESGRMLFIFLISSLGTVIGTLVSFALLKNYIPELDKVAGMISASYTGGGVNFAAMSAKLNPAKDVIAATIVADNLMMACYFFILIGISSSYWVRKVWGSPYQDKLEQEYHDPSVNKAAEYWKPKSISLQSIALSLAASILLVAVSFSLSSFLQNHFQSVDGVALKMLTGLISDKYLLLTTFTLAVVLFFRKGIQKLDGSQELGTYCIYLFFVVIGVPASIPLIIKTAPLLFVFTLIIAVLNLLLTLVLGKLFKFSIEEIVLACNANIGGPTTAAALAISKGWRDLVGAILLIGTVGYIIGNYIGSFVYALLS</sequence>
<evidence type="ECO:0000313" key="3">
    <source>
        <dbReference type="Proteomes" id="UP000002286"/>
    </source>
</evidence>
<feature type="transmembrane region" description="Helical" evidence="1">
    <location>
        <begin position="158"/>
        <end position="180"/>
    </location>
</feature>
<feature type="transmembrane region" description="Helical" evidence="1">
    <location>
        <begin position="298"/>
        <end position="317"/>
    </location>
</feature>
<dbReference type="PANTHER" id="PTHR34289:SF8">
    <property type="entry name" value="DUF819 DOMAIN-CONTAINING PROTEIN"/>
    <property type="match status" value="1"/>
</dbReference>
<dbReference type="InterPro" id="IPR008537">
    <property type="entry name" value="DUF819"/>
</dbReference>
<keyword evidence="1" id="KW-0472">Membrane</keyword>
<dbReference type="Proteomes" id="UP000002286">
    <property type="component" value="Chromosome"/>
</dbReference>
<dbReference type="Pfam" id="PF05684">
    <property type="entry name" value="DUF819"/>
    <property type="match status" value="1"/>
</dbReference>
<evidence type="ECO:0000313" key="2">
    <source>
        <dbReference type="EMBL" id="CAM10907.1"/>
    </source>
</evidence>
<accession>A1KVK3</accession>
<keyword evidence="1" id="KW-0812">Transmembrane</keyword>